<protein>
    <submittedName>
        <fullName evidence="1">Uncharacterized protein</fullName>
    </submittedName>
</protein>
<accession>A0ABY8MGH6</accession>
<dbReference type="RefSeq" id="WP_326927154.1">
    <property type="nucleotide sequence ID" value="NZ_CP123443.1"/>
</dbReference>
<reference evidence="1 2" key="1">
    <citation type="submission" date="2023-04" db="EMBL/GenBank/DDBJ databases">
        <title>Spirochaete genome identified in red abalone sample constitutes a novel genus.</title>
        <authorList>
            <person name="Sharma S.P."/>
            <person name="Purcell C.M."/>
            <person name="Hyde J.R."/>
            <person name="Severin A.J."/>
        </authorList>
    </citation>
    <scope>NUCLEOTIDE SEQUENCE [LARGE SCALE GENOMIC DNA]</scope>
    <source>
        <strain evidence="1 2">SP-2023</strain>
    </source>
</reference>
<proteinExistence type="predicted"/>
<evidence type="ECO:0000313" key="2">
    <source>
        <dbReference type="Proteomes" id="UP001228690"/>
    </source>
</evidence>
<keyword evidence="2" id="KW-1185">Reference proteome</keyword>
<gene>
    <name evidence="1" type="ORF">P0082_10845</name>
</gene>
<organism evidence="1 2">
    <name type="scientific">Candidatus Haliotispira prima</name>
    <dbReference type="NCBI Taxonomy" id="3034016"/>
    <lineage>
        <taxon>Bacteria</taxon>
        <taxon>Pseudomonadati</taxon>
        <taxon>Spirochaetota</taxon>
        <taxon>Spirochaetia</taxon>
        <taxon>Spirochaetales</taxon>
        <taxon>Spirochaetaceae</taxon>
        <taxon>Candidatus Haliotispira</taxon>
    </lineage>
</organism>
<name>A0ABY8MGH6_9SPIO</name>
<sequence>MVRSKLPQSANGPDVEYFPSRHVMKFRPSLSESRTDAKLALGKGSCYIPGRPVVTIALDSLGRTGDWSYTTGLTQTVTL</sequence>
<dbReference type="Proteomes" id="UP001228690">
    <property type="component" value="Chromosome"/>
</dbReference>
<dbReference type="EMBL" id="CP123443">
    <property type="protein sequence ID" value="WGK68966.1"/>
    <property type="molecule type" value="Genomic_DNA"/>
</dbReference>
<evidence type="ECO:0000313" key="1">
    <source>
        <dbReference type="EMBL" id="WGK68966.1"/>
    </source>
</evidence>